<dbReference type="OrthoDB" id="7553707at2759"/>
<keyword evidence="3" id="KW-1185">Reference proteome</keyword>
<protein>
    <submittedName>
        <fullName evidence="2">Uncharacterized protein</fullName>
    </submittedName>
</protein>
<dbReference type="PANTHER" id="PTHR47331">
    <property type="entry name" value="PHD-TYPE DOMAIN-CONTAINING PROTEIN"/>
    <property type="match status" value="1"/>
</dbReference>
<feature type="compositionally biased region" description="Low complexity" evidence="1">
    <location>
        <begin position="395"/>
        <end position="408"/>
    </location>
</feature>
<dbReference type="KEGG" id="ccoa:108779186"/>
<accession>A0A151IAY1</accession>
<dbReference type="PANTHER" id="PTHR47331:SF5">
    <property type="entry name" value="RIBONUCLEASE H"/>
    <property type="match status" value="1"/>
</dbReference>
<gene>
    <name evidence="2" type="ORF">ALC62_12671</name>
</gene>
<reference evidence="2 3" key="1">
    <citation type="submission" date="2016-03" db="EMBL/GenBank/DDBJ databases">
        <title>Cyphomyrmex costatus WGS genome.</title>
        <authorList>
            <person name="Nygaard S."/>
            <person name="Hu H."/>
            <person name="Boomsma J."/>
            <person name="Zhang G."/>
        </authorList>
    </citation>
    <scope>NUCLEOTIDE SEQUENCE [LARGE SCALE GENOMIC DNA]</scope>
    <source>
        <strain evidence="2">MS0001</strain>
        <tissue evidence="2">Whole body</tissue>
    </source>
</reference>
<proteinExistence type="predicted"/>
<evidence type="ECO:0000313" key="2">
    <source>
        <dbReference type="EMBL" id="KYM96675.1"/>
    </source>
</evidence>
<dbReference type="InterPro" id="IPR005312">
    <property type="entry name" value="DUF1759"/>
</dbReference>
<dbReference type="Pfam" id="PF03564">
    <property type="entry name" value="DUF1759"/>
    <property type="match status" value="1"/>
</dbReference>
<dbReference type="Proteomes" id="UP000078542">
    <property type="component" value="Unassembled WGS sequence"/>
</dbReference>
<evidence type="ECO:0000256" key="1">
    <source>
        <dbReference type="SAM" id="MobiDB-lite"/>
    </source>
</evidence>
<sequence length="683" mass="74937">MTDVRERQQLLLRSVGRVLDNFKKIGKNNYTPAKVRSRINALKELWSQCIHCNAAFIKAFPNEETEAERVLALHEDIFQTALDYMAEVLEEVEPPVSPNQSFASVATRSDSSSLSLQHLPQIPLPPFAGKIEEWETFRDRFHSLIIQNKELSNFSRMHFLASSLTGCAREVISDISITAENFDVAWKALGARYENKRRLIETHVATFYNLPAMSRESASELHALRDKVDKALAALQRLDRSSEDILNDILVYSLSQKLDPATRRAWKLRLGSDSLPPSYQGLVKFLSSRAHALEELKPIATSKSARQTATSSAASVASEIKCSLCKKNHLLSKCPQFVGKSSSQRRDIVKQQKRCFNCLSEKHAVNSCQSKLSCRTCQQRHHTTLHVDSPSPTNASATAVDASAASPSPASDPVVVCSSVALTANPSPVLLATAQIIVNAPSGRSVQVRALLDQGSEVTLVTERVVQTLRLRRMRTLTSISAVGCASAGTCRHVAQLKFTSRDGSGPAFSTLAYVLPSLTKYVPRGTPLSSAWTHLADLTLADADPTGSEQIDVLIGADLFSQILIDGVRRGPADQPIAQNTHLGWVLSGPTGGTAVPSCQIVANHCSLEHDLRKFWELEEVPQVDLPRRQAVRGALSLNAHARLRGAVRGASSFSQWPSYRYRRISVKREGDAHGINSSFVA</sequence>
<dbReference type="STRING" id="456900.A0A151IAY1"/>
<evidence type="ECO:0000313" key="3">
    <source>
        <dbReference type="Proteomes" id="UP000078542"/>
    </source>
</evidence>
<organism evidence="2 3">
    <name type="scientific">Cyphomyrmex costatus</name>
    <dbReference type="NCBI Taxonomy" id="456900"/>
    <lineage>
        <taxon>Eukaryota</taxon>
        <taxon>Metazoa</taxon>
        <taxon>Ecdysozoa</taxon>
        <taxon>Arthropoda</taxon>
        <taxon>Hexapoda</taxon>
        <taxon>Insecta</taxon>
        <taxon>Pterygota</taxon>
        <taxon>Neoptera</taxon>
        <taxon>Endopterygota</taxon>
        <taxon>Hymenoptera</taxon>
        <taxon>Apocrita</taxon>
        <taxon>Aculeata</taxon>
        <taxon>Formicoidea</taxon>
        <taxon>Formicidae</taxon>
        <taxon>Myrmicinae</taxon>
        <taxon>Cyphomyrmex</taxon>
    </lineage>
</organism>
<dbReference type="AlphaFoldDB" id="A0A151IAY1"/>
<name>A0A151IAY1_9HYME</name>
<dbReference type="EMBL" id="KQ978163">
    <property type="protein sequence ID" value="KYM96675.1"/>
    <property type="molecule type" value="Genomic_DNA"/>
</dbReference>
<feature type="region of interest" description="Disordered" evidence="1">
    <location>
        <begin position="383"/>
        <end position="408"/>
    </location>
</feature>